<organism evidence="1 2">
    <name type="scientific">Serendipita vermifera MAFF 305830</name>
    <dbReference type="NCBI Taxonomy" id="933852"/>
    <lineage>
        <taxon>Eukaryota</taxon>
        <taxon>Fungi</taxon>
        <taxon>Dikarya</taxon>
        <taxon>Basidiomycota</taxon>
        <taxon>Agaricomycotina</taxon>
        <taxon>Agaricomycetes</taxon>
        <taxon>Sebacinales</taxon>
        <taxon>Serendipitaceae</taxon>
        <taxon>Serendipita</taxon>
    </lineage>
</organism>
<keyword evidence="2" id="KW-1185">Reference proteome</keyword>
<proteinExistence type="predicted"/>
<dbReference type="HOGENOM" id="CLU_2005328_0_0_1"/>
<sequence>MEGVTCLIAVTSTFALYSLLNSRSPIFQTKQEDFVPFQYIDRRTTGADAQPYINAVHPYVALSLRLLSGPLIPLIVSQGWLPIAAKVARAVSLGSSNKTQTREDESDDLATLFFSLIRVWARVD</sequence>
<gene>
    <name evidence="1" type="ORF">M408DRAFT_159332</name>
</gene>
<evidence type="ECO:0000313" key="1">
    <source>
        <dbReference type="EMBL" id="KIM27794.1"/>
    </source>
</evidence>
<name>A0A0C3B6M4_SERVB</name>
<protein>
    <submittedName>
        <fullName evidence="1">Uncharacterized protein</fullName>
    </submittedName>
</protein>
<dbReference type="EMBL" id="KN824296">
    <property type="protein sequence ID" value="KIM27794.1"/>
    <property type="molecule type" value="Genomic_DNA"/>
</dbReference>
<accession>A0A0C3B6M4</accession>
<dbReference type="Proteomes" id="UP000054097">
    <property type="component" value="Unassembled WGS sequence"/>
</dbReference>
<reference evidence="1 2" key="1">
    <citation type="submission" date="2014-04" db="EMBL/GenBank/DDBJ databases">
        <authorList>
            <consortium name="DOE Joint Genome Institute"/>
            <person name="Kuo A."/>
            <person name="Zuccaro A."/>
            <person name="Kohler A."/>
            <person name="Nagy L.G."/>
            <person name="Floudas D."/>
            <person name="Copeland A."/>
            <person name="Barry K.W."/>
            <person name="Cichocki N."/>
            <person name="Veneault-Fourrey C."/>
            <person name="LaButti K."/>
            <person name="Lindquist E.A."/>
            <person name="Lipzen A."/>
            <person name="Lundell T."/>
            <person name="Morin E."/>
            <person name="Murat C."/>
            <person name="Sun H."/>
            <person name="Tunlid A."/>
            <person name="Henrissat B."/>
            <person name="Grigoriev I.V."/>
            <person name="Hibbett D.S."/>
            <person name="Martin F."/>
            <person name="Nordberg H.P."/>
            <person name="Cantor M.N."/>
            <person name="Hua S.X."/>
        </authorList>
    </citation>
    <scope>NUCLEOTIDE SEQUENCE [LARGE SCALE GENOMIC DNA]</scope>
    <source>
        <strain evidence="1 2">MAFF 305830</strain>
    </source>
</reference>
<reference evidence="2" key="2">
    <citation type="submission" date="2015-01" db="EMBL/GenBank/DDBJ databases">
        <title>Evolutionary Origins and Diversification of the Mycorrhizal Mutualists.</title>
        <authorList>
            <consortium name="DOE Joint Genome Institute"/>
            <consortium name="Mycorrhizal Genomics Consortium"/>
            <person name="Kohler A."/>
            <person name="Kuo A."/>
            <person name="Nagy L.G."/>
            <person name="Floudas D."/>
            <person name="Copeland A."/>
            <person name="Barry K.W."/>
            <person name="Cichocki N."/>
            <person name="Veneault-Fourrey C."/>
            <person name="LaButti K."/>
            <person name="Lindquist E.A."/>
            <person name="Lipzen A."/>
            <person name="Lundell T."/>
            <person name="Morin E."/>
            <person name="Murat C."/>
            <person name="Riley R."/>
            <person name="Ohm R."/>
            <person name="Sun H."/>
            <person name="Tunlid A."/>
            <person name="Henrissat B."/>
            <person name="Grigoriev I.V."/>
            <person name="Hibbett D.S."/>
            <person name="Martin F."/>
        </authorList>
    </citation>
    <scope>NUCLEOTIDE SEQUENCE [LARGE SCALE GENOMIC DNA]</scope>
    <source>
        <strain evidence="2">MAFF 305830</strain>
    </source>
</reference>
<dbReference type="AlphaFoldDB" id="A0A0C3B6M4"/>
<evidence type="ECO:0000313" key="2">
    <source>
        <dbReference type="Proteomes" id="UP000054097"/>
    </source>
</evidence>